<name>A0A9Q1FZ47_SYNKA</name>
<gene>
    <name evidence="1" type="ORF">SKAU_G00103890</name>
</gene>
<dbReference type="AlphaFoldDB" id="A0A9Q1FZ47"/>
<proteinExistence type="predicted"/>
<comment type="caution">
    <text evidence="1">The sequence shown here is derived from an EMBL/GenBank/DDBJ whole genome shotgun (WGS) entry which is preliminary data.</text>
</comment>
<reference evidence="1" key="1">
    <citation type="journal article" date="2023" name="Science">
        <title>Genome structures resolve the early diversification of teleost fishes.</title>
        <authorList>
            <person name="Parey E."/>
            <person name="Louis A."/>
            <person name="Montfort J."/>
            <person name="Bouchez O."/>
            <person name="Roques C."/>
            <person name="Iampietro C."/>
            <person name="Lluch J."/>
            <person name="Castinel A."/>
            <person name="Donnadieu C."/>
            <person name="Desvignes T."/>
            <person name="Floi Bucao C."/>
            <person name="Jouanno E."/>
            <person name="Wen M."/>
            <person name="Mejri S."/>
            <person name="Dirks R."/>
            <person name="Jansen H."/>
            <person name="Henkel C."/>
            <person name="Chen W.J."/>
            <person name="Zahm M."/>
            <person name="Cabau C."/>
            <person name="Klopp C."/>
            <person name="Thompson A.W."/>
            <person name="Robinson-Rechavi M."/>
            <person name="Braasch I."/>
            <person name="Lecointre G."/>
            <person name="Bobe J."/>
            <person name="Postlethwait J.H."/>
            <person name="Berthelot C."/>
            <person name="Roest Crollius H."/>
            <person name="Guiguen Y."/>
        </authorList>
    </citation>
    <scope>NUCLEOTIDE SEQUENCE</scope>
    <source>
        <strain evidence="1">WJC10195</strain>
    </source>
</reference>
<dbReference type="EMBL" id="JAINUF010000003">
    <property type="protein sequence ID" value="KAJ8370361.1"/>
    <property type="molecule type" value="Genomic_DNA"/>
</dbReference>
<organism evidence="1 2">
    <name type="scientific">Synaphobranchus kaupii</name>
    <name type="common">Kaup's arrowtooth eel</name>
    <dbReference type="NCBI Taxonomy" id="118154"/>
    <lineage>
        <taxon>Eukaryota</taxon>
        <taxon>Metazoa</taxon>
        <taxon>Chordata</taxon>
        <taxon>Craniata</taxon>
        <taxon>Vertebrata</taxon>
        <taxon>Euteleostomi</taxon>
        <taxon>Actinopterygii</taxon>
        <taxon>Neopterygii</taxon>
        <taxon>Teleostei</taxon>
        <taxon>Anguilliformes</taxon>
        <taxon>Synaphobranchidae</taxon>
        <taxon>Synaphobranchus</taxon>
    </lineage>
</organism>
<keyword evidence="2" id="KW-1185">Reference proteome</keyword>
<protein>
    <submittedName>
        <fullName evidence="1">Uncharacterized protein</fullName>
    </submittedName>
</protein>
<evidence type="ECO:0000313" key="2">
    <source>
        <dbReference type="Proteomes" id="UP001152622"/>
    </source>
</evidence>
<dbReference type="Proteomes" id="UP001152622">
    <property type="component" value="Chromosome 3"/>
</dbReference>
<evidence type="ECO:0000313" key="1">
    <source>
        <dbReference type="EMBL" id="KAJ8370361.1"/>
    </source>
</evidence>
<sequence>MSAHSSTTPPVVHLARREARSRDEVQLLAEEQQQPAGCAHRTAHLAHTLPAHANRVWAAASPAAMLLLYCDALQWVSTLPYRGHESGRNWATIARFTTVKVRRRAI</sequence>
<accession>A0A9Q1FZ47</accession>